<feature type="transmembrane region" description="Helical" evidence="6">
    <location>
        <begin position="162"/>
        <end position="181"/>
    </location>
</feature>
<proteinExistence type="predicted"/>
<dbReference type="AlphaFoldDB" id="A0A831X2A7"/>
<keyword evidence="3 6" id="KW-0812">Transmembrane</keyword>
<feature type="transmembrane region" description="Helical" evidence="6">
    <location>
        <begin position="132"/>
        <end position="150"/>
    </location>
</feature>
<comment type="subcellular location">
    <subcellularLocation>
        <location evidence="1">Cell membrane</location>
        <topology evidence="1">Multi-pass membrane protein</topology>
    </subcellularLocation>
</comment>
<dbReference type="PANTHER" id="PTHR39087">
    <property type="entry name" value="UPF0104 MEMBRANE PROTEIN MJ1595"/>
    <property type="match status" value="1"/>
</dbReference>
<dbReference type="PANTHER" id="PTHR39087:SF2">
    <property type="entry name" value="UPF0104 MEMBRANE PROTEIN MJ1595"/>
    <property type="match status" value="1"/>
</dbReference>
<dbReference type="InterPro" id="IPR022791">
    <property type="entry name" value="L-PG_synthase/AglD"/>
</dbReference>
<dbReference type="GO" id="GO:0005886">
    <property type="term" value="C:plasma membrane"/>
    <property type="evidence" value="ECO:0007669"/>
    <property type="project" value="UniProtKB-SubCell"/>
</dbReference>
<name>A0A831X2A7_9BACT</name>
<keyword evidence="5 6" id="KW-0472">Membrane</keyword>
<evidence type="ECO:0000256" key="4">
    <source>
        <dbReference type="ARBA" id="ARBA00022989"/>
    </source>
</evidence>
<organism evidence="7">
    <name type="scientific">Thermorudis peleae</name>
    <dbReference type="NCBI Taxonomy" id="1382356"/>
    <lineage>
        <taxon>Bacteria</taxon>
        <taxon>Pseudomonadati</taxon>
        <taxon>Thermomicrobiota</taxon>
        <taxon>Thermomicrobia</taxon>
        <taxon>Thermomicrobia incertae sedis</taxon>
        <taxon>Thermorudis</taxon>
    </lineage>
</organism>
<gene>
    <name evidence="7" type="ORF">ENP34_14310</name>
</gene>
<evidence type="ECO:0000256" key="3">
    <source>
        <dbReference type="ARBA" id="ARBA00022692"/>
    </source>
</evidence>
<evidence type="ECO:0000256" key="2">
    <source>
        <dbReference type="ARBA" id="ARBA00022475"/>
    </source>
</evidence>
<feature type="transmembrane region" description="Helical" evidence="6">
    <location>
        <begin position="16"/>
        <end position="37"/>
    </location>
</feature>
<feature type="transmembrane region" description="Helical" evidence="6">
    <location>
        <begin position="49"/>
        <end position="68"/>
    </location>
</feature>
<sequence>MRLPVRPTPLQSARHAVWLVAGIALLALVVLWAGQFGSTFTILREARPAALLLSLLPATLAPVVHAWRWQRMLQALDQSLPLRAAVRATVAATLANYILPGYAWAPVKGLVARQAYGVGLARSAPTLAVEQALDAGALILAAGLGFLLVPDLASHAQFQRSGAVLWLGLPAGAALITLAAVRGSRRLDSHLAAIRSSGRRLLGARALYPWLGLLTLARWTSDLACFWLVAAALGMRLDPARLLLLAGLPALAGLVTPIPGGLGVREGGAMAIGGLLGLPAGPLAGAALLHRGVLVAGLPLALLASSIALRSRP</sequence>
<feature type="transmembrane region" description="Helical" evidence="6">
    <location>
        <begin position="80"/>
        <end position="99"/>
    </location>
</feature>
<feature type="transmembrane region" description="Helical" evidence="6">
    <location>
        <begin position="284"/>
        <end position="309"/>
    </location>
</feature>
<comment type="caution">
    <text evidence="7">The sequence shown here is derived from an EMBL/GenBank/DDBJ whole genome shotgun (WGS) entry which is preliminary data.</text>
</comment>
<dbReference type="Pfam" id="PF03706">
    <property type="entry name" value="LPG_synthase_TM"/>
    <property type="match status" value="1"/>
</dbReference>
<evidence type="ECO:0000256" key="1">
    <source>
        <dbReference type="ARBA" id="ARBA00004651"/>
    </source>
</evidence>
<evidence type="ECO:0000256" key="5">
    <source>
        <dbReference type="ARBA" id="ARBA00023136"/>
    </source>
</evidence>
<keyword evidence="4 6" id="KW-1133">Transmembrane helix</keyword>
<evidence type="ECO:0000313" key="7">
    <source>
        <dbReference type="EMBL" id="HEG92591.1"/>
    </source>
</evidence>
<accession>A0A831X2A7</accession>
<keyword evidence="2" id="KW-1003">Cell membrane</keyword>
<reference evidence="7" key="1">
    <citation type="journal article" date="2020" name="mSystems">
        <title>Genome- and Community-Level Interaction Insights into Carbon Utilization and Element Cycling Functions of Hydrothermarchaeota in Hydrothermal Sediment.</title>
        <authorList>
            <person name="Zhou Z."/>
            <person name="Liu Y."/>
            <person name="Xu W."/>
            <person name="Pan J."/>
            <person name="Luo Z.H."/>
            <person name="Li M."/>
        </authorList>
    </citation>
    <scope>NUCLEOTIDE SEQUENCE [LARGE SCALE GENOMIC DNA]</scope>
    <source>
        <strain evidence="7">SpSt-210</strain>
    </source>
</reference>
<protein>
    <submittedName>
        <fullName evidence="7">Flippase-like domain-containing protein</fullName>
    </submittedName>
</protein>
<feature type="transmembrane region" description="Helical" evidence="6">
    <location>
        <begin position="242"/>
        <end position="264"/>
    </location>
</feature>
<evidence type="ECO:0000256" key="6">
    <source>
        <dbReference type="SAM" id="Phobius"/>
    </source>
</evidence>
<dbReference type="EMBL" id="DSIY01000334">
    <property type="protein sequence ID" value="HEG92591.1"/>
    <property type="molecule type" value="Genomic_DNA"/>
</dbReference>